<evidence type="ECO:0000313" key="2">
    <source>
        <dbReference type="Proteomes" id="UP000694414"/>
    </source>
</evidence>
<protein>
    <submittedName>
        <fullName evidence="1">Uncharacterized protein</fullName>
    </submittedName>
</protein>
<name>A0A8C8ZSE8_PROSS</name>
<dbReference type="Gene3D" id="2.40.128.20">
    <property type="match status" value="1"/>
</dbReference>
<dbReference type="InterPro" id="IPR012674">
    <property type="entry name" value="Calycin"/>
</dbReference>
<accession>A0A8C8ZSE8</accession>
<reference evidence="1" key="2">
    <citation type="submission" date="2025-09" db="UniProtKB">
        <authorList>
            <consortium name="Ensembl"/>
        </authorList>
    </citation>
    <scope>IDENTIFICATION</scope>
</reference>
<dbReference type="SUPFAM" id="SSF50814">
    <property type="entry name" value="Lipocalins"/>
    <property type="match status" value="1"/>
</dbReference>
<dbReference type="Proteomes" id="UP000694414">
    <property type="component" value="Unplaced"/>
</dbReference>
<proteinExistence type="predicted"/>
<dbReference type="AlphaFoldDB" id="A0A8C8ZSE8"/>
<dbReference type="Ensembl" id="ENSPSMT00000020424.1">
    <property type="protein sequence ID" value="ENSPSMP00000017569.1"/>
    <property type="gene ID" value="ENSPSMG00000012503.1"/>
</dbReference>
<keyword evidence="2" id="KW-1185">Reference proteome</keyword>
<evidence type="ECO:0000313" key="1">
    <source>
        <dbReference type="Ensembl" id="ENSPSMP00000017569.1"/>
    </source>
</evidence>
<sequence length="95" mass="10563">MTKPTVIIEKTRDTKNKSIFKNMEISLKPGWSSMRQEQMTGRSGPTVTRGRGKLVHLQKWDRQETLVLEVSDGKLTTTLTAGSAASGQCGERAVW</sequence>
<organism evidence="1 2">
    <name type="scientific">Prolemur simus</name>
    <name type="common">Greater bamboo lemur</name>
    <name type="synonym">Hapalemur simus</name>
    <dbReference type="NCBI Taxonomy" id="1328070"/>
    <lineage>
        <taxon>Eukaryota</taxon>
        <taxon>Metazoa</taxon>
        <taxon>Chordata</taxon>
        <taxon>Craniata</taxon>
        <taxon>Vertebrata</taxon>
        <taxon>Euteleostomi</taxon>
        <taxon>Mammalia</taxon>
        <taxon>Eutheria</taxon>
        <taxon>Euarchontoglires</taxon>
        <taxon>Primates</taxon>
        <taxon>Strepsirrhini</taxon>
        <taxon>Lemuriformes</taxon>
        <taxon>Lemuridae</taxon>
        <taxon>Prolemur</taxon>
    </lineage>
</organism>
<reference evidence="1" key="1">
    <citation type="submission" date="2025-08" db="UniProtKB">
        <authorList>
            <consortium name="Ensembl"/>
        </authorList>
    </citation>
    <scope>IDENTIFICATION</scope>
</reference>